<dbReference type="Proteomes" id="UP000234681">
    <property type="component" value="Chromosome 8"/>
</dbReference>
<accession>A6I224</accession>
<evidence type="ECO:0000313" key="1">
    <source>
        <dbReference type="EMBL" id="EDL77553.1"/>
    </source>
</evidence>
<dbReference type="EMBL" id="CH473954">
    <property type="protein sequence ID" value="EDL77553.1"/>
    <property type="molecule type" value="Genomic_DNA"/>
</dbReference>
<proteinExistence type="predicted"/>
<name>A6I224_RAT</name>
<evidence type="ECO:0000313" key="2">
    <source>
        <dbReference type="Proteomes" id="UP000234681"/>
    </source>
</evidence>
<gene>
    <name evidence="1" type="ORF">rCG_25542</name>
</gene>
<dbReference type="AlphaFoldDB" id="A6I224"/>
<sequence length="22" mass="2355">MSLIVAIVAEQVLLGLKVVVLF</sequence>
<organism evidence="1 2">
    <name type="scientific">Rattus norvegicus</name>
    <name type="common">Rat</name>
    <dbReference type="NCBI Taxonomy" id="10116"/>
    <lineage>
        <taxon>Eukaryota</taxon>
        <taxon>Metazoa</taxon>
        <taxon>Chordata</taxon>
        <taxon>Craniata</taxon>
        <taxon>Vertebrata</taxon>
        <taxon>Euteleostomi</taxon>
        <taxon>Mammalia</taxon>
        <taxon>Eutheria</taxon>
        <taxon>Euarchontoglires</taxon>
        <taxon>Glires</taxon>
        <taxon>Rodentia</taxon>
        <taxon>Myomorpha</taxon>
        <taxon>Muroidea</taxon>
        <taxon>Muridae</taxon>
        <taxon>Murinae</taxon>
        <taxon>Rattus</taxon>
    </lineage>
</organism>
<protein>
    <submittedName>
        <fullName evidence="1">RCG25542</fullName>
    </submittedName>
</protein>
<reference evidence="1 2" key="1">
    <citation type="submission" date="2005-09" db="EMBL/GenBank/DDBJ databases">
        <authorList>
            <person name="Mural R.J."/>
            <person name="Li P.W."/>
            <person name="Adams M.D."/>
            <person name="Amanatides P.G."/>
            <person name="Baden-Tillson H."/>
            <person name="Barnstead M."/>
            <person name="Chin S.H."/>
            <person name="Dew I."/>
            <person name="Evans C.A."/>
            <person name="Ferriera S."/>
            <person name="Flanigan M."/>
            <person name="Fosler C."/>
            <person name="Glodek A."/>
            <person name="Gu Z."/>
            <person name="Holt R.A."/>
            <person name="Jennings D."/>
            <person name="Kraft C.L."/>
            <person name="Lu F."/>
            <person name="Nguyen T."/>
            <person name="Nusskern D.R."/>
            <person name="Pfannkoch C.M."/>
            <person name="Sitter C."/>
            <person name="Sutton G.G."/>
            <person name="Venter J.C."/>
            <person name="Wang Z."/>
            <person name="Woodage T."/>
            <person name="Zheng X.H."/>
            <person name="Zhong F."/>
        </authorList>
    </citation>
    <scope>NUCLEOTIDE SEQUENCE [LARGE SCALE GENOMIC DNA]</scope>
    <source>
        <strain>BN</strain>
        <strain evidence="2">Sprague-Dawley</strain>
    </source>
</reference>